<reference evidence="5 6" key="1">
    <citation type="submission" date="2019-07" db="EMBL/GenBank/DDBJ databases">
        <title>Draft genome assembly of a fouling barnacle, Amphibalanus amphitrite (Darwin, 1854): The first reference genome for Thecostraca.</title>
        <authorList>
            <person name="Kim W."/>
        </authorList>
    </citation>
    <scope>NUCLEOTIDE SEQUENCE [LARGE SCALE GENOMIC DNA]</scope>
    <source>
        <strain evidence="5">SNU_AA5</strain>
        <tissue evidence="5">Soma without cirri and trophi</tissue>
    </source>
</reference>
<dbReference type="GO" id="GO:0003676">
    <property type="term" value="F:nucleic acid binding"/>
    <property type="evidence" value="ECO:0007669"/>
    <property type="project" value="UniProtKB-UniRule"/>
</dbReference>
<evidence type="ECO:0000256" key="1">
    <source>
        <dbReference type="RuleBase" id="RU368012"/>
    </source>
</evidence>
<gene>
    <name evidence="5" type="primary">CMTR1_0</name>
    <name evidence="5" type="ORF">FJT64_009879</name>
</gene>
<feature type="region of interest" description="Disordered" evidence="2">
    <location>
        <begin position="1"/>
        <end position="98"/>
    </location>
</feature>
<proteinExistence type="predicted"/>
<comment type="subcellular location">
    <subcellularLocation>
        <location evidence="1">Nucleus</location>
    </subcellularLocation>
</comment>
<dbReference type="GO" id="GO:0005737">
    <property type="term" value="C:cytoplasm"/>
    <property type="evidence" value="ECO:0007669"/>
    <property type="project" value="TreeGrafter"/>
</dbReference>
<comment type="catalytic activity">
    <reaction evidence="1">
        <text>a 5'-end (N(7)-methyl 5'-triphosphoguanosine)-ribonucleoside in mRNA + S-adenosyl-L-methionine = a 5'-end (N(7)-methyl 5'-triphosphoguanosine)-(2'-O-methyl-ribonucleoside) in mRNA + S-adenosyl-L-homocysteine + H(+)</text>
        <dbReference type="Rhea" id="RHEA:67020"/>
        <dbReference type="Rhea" id="RHEA-COMP:17167"/>
        <dbReference type="Rhea" id="RHEA-COMP:17168"/>
        <dbReference type="ChEBI" id="CHEBI:15378"/>
        <dbReference type="ChEBI" id="CHEBI:57856"/>
        <dbReference type="ChEBI" id="CHEBI:59789"/>
        <dbReference type="ChEBI" id="CHEBI:156461"/>
        <dbReference type="ChEBI" id="CHEBI:167609"/>
        <dbReference type="EC" id="2.1.1.57"/>
    </reaction>
</comment>
<comment type="caution">
    <text evidence="5">The sequence shown here is derived from an EMBL/GenBank/DDBJ whole genome shotgun (WGS) entry which is preliminary data.</text>
</comment>
<dbReference type="SUPFAM" id="SSF53335">
    <property type="entry name" value="S-adenosyl-L-methionine-dependent methyltransferases"/>
    <property type="match status" value="1"/>
</dbReference>
<accession>A0A6A4V737</accession>
<evidence type="ECO:0000256" key="2">
    <source>
        <dbReference type="SAM" id="MobiDB-lite"/>
    </source>
</evidence>
<comment type="function">
    <text evidence="1">S-adenosyl-L-methionine-dependent methyltransferase that mediates RNA cap1 2'-O-ribose methylation to the 5'-cap structure of RNAs. Methylates the ribose of the first nucleotide of a m(7)GpppG-capped mRNA to produce m(7)GpppNmp (cap1).</text>
</comment>
<dbReference type="PROSITE" id="PS50174">
    <property type="entry name" value="G_PATCH"/>
    <property type="match status" value="1"/>
</dbReference>
<dbReference type="InterPro" id="IPR050851">
    <property type="entry name" value="mRNA_Cap_2O-Ribose_MeTrfase"/>
</dbReference>
<dbReference type="Pfam" id="PF01728">
    <property type="entry name" value="FtsJ"/>
    <property type="match status" value="1"/>
</dbReference>
<feature type="domain" description="G-patch" evidence="3">
    <location>
        <begin position="104"/>
        <end position="150"/>
    </location>
</feature>
<dbReference type="GO" id="GO:0006370">
    <property type="term" value="P:7-methylguanosine mRNA capping"/>
    <property type="evidence" value="ECO:0007669"/>
    <property type="project" value="UniProtKB-UniRule"/>
</dbReference>
<dbReference type="AlphaFoldDB" id="A0A6A4V737"/>
<dbReference type="SMART" id="SM00443">
    <property type="entry name" value="G_patch"/>
    <property type="match status" value="1"/>
</dbReference>
<dbReference type="FunFam" id="3.40.50.12760:FF:000004">
    <property type="entry name" value="FtsJ-like methyltransferase"/>
    <property type="match status" value="1"/>
</dbReference>
<evidence type="ECO:0000259" key="3">
    <source>
        <dbReference type="PROSITE" id="PS50174"/>
    </source>
</evidence>
<evidence type="ECO:0000259" key="4">
    <source>
        <dbReference type="PROSITE" id="PS51613"/>
    </source>
</evidence>
<dbReference type="EMBL" id="VIIS01001840">
    <property type="protein sequence ID" value="KAF0292067.1"/>
    <property type="molecule type" value="Genomic_DNA"/>
</dbReference>
<dbReference type="GO" id="GO:0032259">
    <property type="term" value="P:methylation"/>
    <property type="evidence" value="ECO:0007669"/>
    <property type="project" value="UniProtKB-KW"/>
</dbReference>
<dbReference type="InterPro" id="IPR000467">
    <property type="entry name" value="G_patch_dom"/>
</dbReference>
<protein>
    <recommendedName>
        <fullName evidence="1">Cap-specific mRNA (nucleoside-2'-O-)-methyltransferase 1</fullName>
        <ecNumber evidence="1">2.1.1.57</ecNumber>
    </recommendedName>
    <alternativeName>
        <fullName evidence="1">Cap1 2'O-ribose methyltransferase 1</fullName>
    </alternativeName>
</protein>
<dbReference type="Pfam" id="PF01585">
    <property type="entry name" value="G-patch"/>
    <property type="match status" value="1"/>
</dbReference>
<keyword evidence="6" id="KW-1185">Reference proteome</keyword>
<dbReference type="InterPro" id="IPR002877">
    <property type="entry name" value="RNA_MeTrfase_FtsJ_dom"/>
</dbReference>
<keyword evidence="1" id="KW-0539">Nucleus</keyword>
<sequence>MASRNLSDSSDDPDDPGPRRPAFGSSAKRRAPPSGPTRSPDLQMPTLAGAGGRSFSSDDDGPVPPPEQRWPDSFPAKKRHHSPDREDSQLKLPPVKKKKTVAEYSSVAQKMMAGMGFKHGSGLGKSGQGIVDPVEASTQRGRRGLGLQLPGLEPATDLEWDPADEVVEVEESISWMPSYDQEIPSLETMLDWMEEGPRKKELDGETEFCSAKVLSDVLNCKSVFDQLQPDEMRRARSRSNPFESIKGVFFLNRAAMKMANMDARFDFMFTKPTHPDGGDQLGDNDILYFADVCAGPGGFSEYVLWRKRWRAKGFGFTLKGEHDFKLHDFHAGPAETFEPHYGEGGIQGDGDVFRRKNQQAFRNYVLRRTGGLGVHFMMADGGFSVDGQENIQEILSKQLYLCQFLTALNIVRTDGHFVCKLFDLFTPFSVGLVYLMSMAFREVCIMKPNTSRPANSERFIICKWRRPDTDDIREYMDRINQRLEQLGSVSAEDVTSIVPLNVLKEDAAFCDYITESNNVLGERQITGLTKIRTFYRDTSLREDRQQELRQQCLSVWKVPDRARTSRPPAQRPEAALRQMGAEHELEAAAAGGVRLDQKTLLSHVRSQFDWRGMLLGVEPDTRRDRFFVLGLGRKNVWRRGLTEPQWSKLDGVELPAETLALAELVPELRGRLAQPQAQRRGQALHLMDAAVLGGEDVRRMPLPRRLAACTAFAAAVNKPTRSDLAPVRCKKPYKMEELRGLLEGFERCPVKGSHGLQRLVHVVDEGEGPDEVVFFVPTGLMMLRSTRGERRDY</sequence>
<dbReference type="Proteomes" id="UP000440578">
    <property type="component" value="Unassembled WGS sequence"/>
</dbReference>
<dbReference type="EC" id="2.1.1.57" evidence="1"/>
<name>A0A6A4V737_AMPAM</name>
<keyword evidence="1 5" id="KW-0808">Transferase</keyword>
<organism evidence="5 6">
    <name type="scientific">Amphibalanus amphitrite</name>
    <name type="common">Striped barnacle</name>
    <name type="synonym">Balanus amphitrite</name>
    <dbReference type="NCBI Taxonomy" id="1232801"/>
    <lineage>
        <taxon>Eukaryota</taxon>
        <taxon>Metazoa</taxon>
        <taxon>Ecdysozoa</taxon>
        <taxon>Arthropoda</taxon>
        <taxon>Crustacea</taxon>
        <taxon>Multicrustacea</taxon>
        <taxon>Cirripedia</taxon>
        <taxon>Thoracica</taxon>
        <taxon>Thoracicalcarea</taxon>
        <taxon>Balanomorpha</taxon>
        <taxon>Balanoidea</taxon>
        <taxon>Balanidae</taxon>
        <taxon>Amphibalaninae</taxon>
        <taxon>Amphibalanus</taxon>
    </lineage>
</organism>
<dbReference type="GO" id="GO:0005634">
    <property type="term" value="C:nucleus"/>
    <property type="evidence" value="ECO:0007669"/>
    <property type="project" value="UniProtKB-SubCell"/>
</dbReference>
<keyword evidence="1" id="KW-0507">mRNA processing</keyword>
<dbReference type="Gene3D" id="3.40.50.12760">
    <property type="match status" value="1"/>
</dbReference>
<keyword evidence="1 5" id="KW-0489">Methyltransferase</keyword>
<evidence type="ECO:0000313" key="6">
    <source>
        <dbReference type="Proteomes" id="UP000440578"/>
    </source>
</evidence>
<dbReference type="OrthoDB" id="10251234at2759"/>
<evidence type="ECO:0000313" key="5">
    <source>
        <dbReference type="EMBL" id="KAF0292067.1"/>
    </source>
</evidence>
<dbReference type="InterPro" id="IPR029063">
    <property type="entry name" value="SAM-dependent_MTases_sf"/>
</dbReference>
<keyword evidence="1" id="KW-0506">mRNA capping</keyword>
<feature type="domain" description="RrmJ-type SAM-dependent 2'-O-MTase" evidence="4">
    <location>
        <begin position="249"/>
        <end position="466"/>
    </location>
</feature>
<keyword evidence="1" id="KW-0949">S-adenosyl-L-methionine</keyword>
<dbReference type="GO" id="GO:0016556">
    <property type="term" value="P:mRNA modification"/>
    <property type="evidence" value="ECO:0007669"/>
    <property type="project" value="UniProtKB-UniRule"/>
</dbReference>
<dbReference type="PANTHER" id="PTHR16121">
    <property type="entry name" value="CAP-SPECIFIC MRNA (NUCLEOSIDE-2'-O-)-METHYLTRANSFERASE 1-RELATED"/>
    <property type="match status" value="1"/>
</dbReference>
<dbReference type="PANTHER" id="PTHR16121:SF0">
    <property type="entry name" value="CAP-SPECIFIC MRNA (NUCLEOSIDE-2'-O-)-METHYLTRANSFERASE 1"/>
    <property type="match status" value="1"/>
</dbReference>
<dbReference type="GO" id="GO:0004483">
    <property type="term" value="F:methyltransferase cap1 activity"/>
    <property type="evidence" value="ECO:0007669"/>
    <property type="project" value="UniProtKB-UniRule"/>
</dbReference>
<dbReference type="InterPro" id="IPR025816">
    <property type="entry name" value="RrmJ-type_MeTrfase"/>
</dbReference>
<dbReference type="PROSITE" id="PS51613">
    <property type="entry name" value="SAM_MT_RRMJ"/>
    <property type="match status" value="1"/>
</dbReference>